<dbReference type="AlphaFoldDB" id="A0A8J5XMG4"/>
<dbReference type="InterPro" id="IPR003347">
    <property type="entry name" value="JmjC_dom"/>
</dbReference>
<dbReference type="EMBL" id="JAGTXO010000013">
    <property type="protein sequence ID" value="KAG8464447.1"/>
    <property type="molecule type" value="Genomic_DNA"/>
</dbReference>
<protein>
    <recommendedName>
        <fullName evidence="3">JmjC domain-containing protein</fullName>
    </recommendedName>
</protein>
<accession>A0A8J5XMG4</accession>
<name>A0A8J5XMG4_DIALT</name>
<dbReference type="Gene3D" id="2.60.120.650">
    <property type="entry name" value="Cupin"/>
    <property type="match status" value="1"/>
</dbReference>
<dbReference type="PANTHER" id="PTHR12461">
    <property type="entry name" value="HYPOXIA-INDUCIBLE FACTOR 1 ALPHA INHIBITOR-RELATED"/>
    <property type="match status" value="1"/>
</dbReference>
<feature type="compositionally biased region" description="Low complexity" evidence="1">
    <location>
        <begin position="167"/>
        <end position="177"/>
    </location>
</feature>
<dbReference type="Pfam" id="PF13621">
    <property type="entry name" value="Cupin_8"/>
    <property type="match status" value="1"/>
</dbReference>
<dbReference type="Proteomes" id="UP000751190">
    <property type="component" value="Unassembled WGS sequence"/>
</dbReference>
<feature type="region of interest" description="Disordered" evidence="1">
    <location>
        <begin position="142"/>
        <end position="177"/>
    </location>
</feature>
<feature type="chain" id="PRO_5035146472" description="JmjC domain-containing protein" evidence="2">
    <location>
        <begin position="17"/>
        <end position="395"/>
    </location>
</feature>
<gene>
    <name evidence="4" type="ORF">KFE25_003510</name>
</gene>
<evidence type="ECO:0000313" key="5">
    <source>
        <dbReference type="Proteomes" id="UP000751190"/>
    </source>
</evidence>
<reference evidence="4" key="1">
    <citation type="submission" date="2021-05" db="EMBL/GenBank/DDBJ databases">
        <title>The genome of the haptophyte Pavlova lutheri (Diacronema luteri, Pavlovales) - a model for lipid biosynthesis in eukaryotic algae.</title>
        <authorList>
            <person name="Hulatt C.J."/>
            <person name="Posewitz M.C."/>
        </authorList>
    </citation>
    <scope>NUCLEOTIDE SEQUENCE</scope>
    <source>
        <strain evidence="4">NIVA-4/92</strain>
    </source>
</reference>
<dbReference type="SUPFAM" id="SSF51197">
    <property type="entry name" value="Clavaminate synthase-like"/>
    <property type="match status" value="1"/>
</dbReference>
<dbReference type="PROSITE" id="PS51184">
    <property type="entry name" value="JMJC"/>
    <property type="match status" value="1"/>
</dbReference>
<feature type="compositionally biased region" description="Acidic residues" evidence="1">
    <location>
        <begin position="147"/>
        <end position="158"/>
    </location>
</feature>
<evidence type="ECO:0000313" key="4">
    <source>
        <dbReference type="EMBL" id="KAG8464447.1"/>
    </source>
</evidence>
<comment type="caution">
    <text evidence="4">The sequence shown here is derived from an EMBL/GenBank/DDBJ whole genome shotgun (WGS) entry which is preliminary data.</text>
</comment>
<organism evidence="4 5">
    <name type="scientific">Diacronema lutheri</name>
    <name type="common">Unicellular marine alga</name>
    <name type="synonym">Monochrysis lutheri</name>
    <dbReference type="NCBI Taxonomy" id="2081491"/>
    <lineage>
        <taxon>Eukaryota</taxon>
        <taxon>Haptista</taxon>
        <taxon>Haptophyta</taxon>
        <taxon>Pavlovophyceae</taxon>
        <taxon>Pavlovales</taxon>
        <taxon>Pavlovaceae</taxon>
        <taxon>Diacronema</taxon>
    </lineage>
</organism>
<evidence type="ECO:0000259" key="3">
    <source>
        <dbReference type="PROSITE" id="PS51184"/>
    </source>
</evidence>
<keyword evidence="5" id="KW-1185">Reference proteome</keyword>
<evidence type="ECO:0000256" key="2">
    <source>
        <dbReference type="SAM" id="SignalP"/>
    </source>
</evidence>
<feature type="signal peptide" evidence="2">
    <location>
        <begin position="1"/>
        <end position="16"/>
    </location>
</feature>
<evidence type="ECO:0000256" key="1">
    <source>
        <dbReference type="SAM" id="MobiDB-lite"/>
    </source>
</evidence>
<feature type="domain" description="JmjC" evidence="3">
    <location>
        <begin position="189"/>
        <end position="370"/>
    </location>
</feature>
<keyword evidence="2" id="KW-0732">Signal</keyword>
<dbReference type="InterPro" id="IPR041667">
    <property type="entry name" value="Cupin_8"/>
</dbReference>
<proteinExistence type="predicted"/>
<dbReference type="PANTHER" id="PTHR12461:SF105">
    <property type="entry name" value="HYPOXIA-INDUCIBLE FACTOR 1-ALPHA INHIBITOR"/>
    <property type="match status" value="1"/>
</dbReference>
<dbReference type="OrthoDB" id="415358at2759"/>
<sequence>MARLALVCALPVLAFGSALVQFTTSRCGAIDWASPEVEEAWWRAMPRVALPLAPAEFDRSFGARHARTPAVLLGLMDAWPALRTWSPAFFREHYGDKQVEVFFWGRSGLDWNARTRIESMSIRRFVDDIVLSTSRGAQPGYVQESSFLEDEDEDDGADGEGSGGGASDARLPAPDAEPAAAHSAAVRAARARVSRLVASSKARAWADVLWFPHAPLPAVDTAVIETAFWLGGAGVGTGIHYDASPAFLHQVHGVKRVVLWPPSARARLAPSAKYNYGAELSEIDPRAFLVGHPLADEPSDAAARARVEAEWPRFGALPNVTVDLQPGETLAVPPGWWHATLTMSPSISVAVRVQSACQKRAEWFDDLLLALHNAGLYKRGQCVCHSDAAARGTGR</sequence>